<protein>
    <submittedName>
        <fullName evidence="2">Uncharacterized protein</fullName>
    </submittedName>
</protein>
<comment type="caution">
    <text evidence="2">The sequence shown here is derived from an EMBL/GenBank/DDBJ whole genome shotgun (WGS) entry which is preliminary data.</text>
</comment>
<dbReference type="Proteomes" id="UP001633002">
    <property type="component" value="Unassembled WGS sequence"/>
</dbReference>
<reference evidence="2 3" key="1">
    <citation type="submission" date="2024-09" db="EMBL/GenBank/DDBJ databases">
        <title>Chromosome-scale assembly of Riccia sorocarpa.</title>
        <authorList>
            <person name="Paukszto L."/>
        </authorList>
    </citation>
    <scope>NUCLEOTIDE SEQUENCE [LARGE SCALE GENOMIC DNA]</scope>
    <source>
        <strain evidence="2">LP-2024</strain>
        <tissue evidence="2">Aerial parts of the thallus</tissue>
    </source>
</reference>
<feature type="region of interest" description="Disordered" evidence="1">
    <location>
        <begin position="273"/>
        <end position="298"/>
    </location>
</feature>
<evidence type="ECO:0000256" key="1">
    <source>
        <dbReference type="SAM" id="MobiDB-lite"/>
    </source>
</evidence>
<keyword evidence="3" id="KW-1185">Reference proteome</keyword>
<accession>A0ABD3GWQ0</accession>
<evidence type="ECO:0000313" key="2">
    <source>
        <dbReference type="EMBL" id="KAL3683688.1"/>
    </source>
</evidence>
<proteinExistence type="predicted"/>
<dbReference type="AlphaFoldDB" id="A0ABD3GWQ0"/>
<evidence type="ECO:0000313" key="3">
    <source>
        <dbReference type="Proteomes" id="UP001633002"/>
    </source>
</evidence>
<name>A0ABD3GWQ0_9MARC</name>
<organism evidence="2 3">
    <name type="scientific">Riccia sorocarpa</name>
    <dbReference type="NCBI Taxonomy" id="122646"/>
    <lineage>
        <taxon>Eukaryota</taxon>
        <taxon>Viridiplantae</taxon>
        <taxon>Streptophyta</taxon>
        <taxon>Embryophyta</taxon>
        <taxon>Marchantiophyta</taxon>
        <taxon>Marchantiopsida</taxon>
        <taxon>Marchantiidae</taxon>
        <taxon>Marchantiales</taxon>
        <taxon>Ricciaceae</taxon>
        <taxon>Riccia</taxon>
    </lineage>
</organism>
<dbReference type="EMBL" id="JBJQOH010000006">
    <property type="protein sequence ID" value="KAL3683688.1"/>
    <property type="molecule type" value="Genomic_DNA"/>
</dbReference>
<gene>
    <name evidence="2" type="ORF">R1sor_001710</name>
</gene>
<sequence length="298" mass="34283">MDRHGNNADAFLLKNAAKLLQRDNEEWIPIAEAIILATLQRSRRPLEIKAWTVTHTLLGLKAFRTQGSTILDRMLRTWYKTKTKLSWKPDQGPHPNEGSPKFAAAVLHHTGTTDEEETDELLKIFKKARITNITQEILTLQDAKPLSNRTEEHLQTADHLLLYWKNQTTRWLQGATYKHPMTEDNSWEYTAPQVATHLLPSTLNTPWDPDYLIHCDQIDDGNNIRKTLRRRRRNIPERALHTALPINPETQSRLREATTSWLQGHCVNLQTATRDSQTQLTSTTSRALNGQPTNRLIT</sequence>